<reference evidence="1 2" key="1">
    <citation type="submission" date="2020-06" db="EMBL/GenBank/DDBJ databases">
        <authorList>
            <person name="Scott K."/>
        </authorList>
    </citation>
    <scope>NUCLEOTIDE SEQUENCE [LARGE SCALE GENOMIC DNA]</scope>
    <source>
        <strain evidence="1 2">HH1</strain>
    </source>
</reference>
<evidence type="ECO:0000313" key="2">
    <source>
        <dbReference type="Proteomes" id="UP001193680"/>
    </source>
</evidence>
<sequence>MTLDEIRQSISNNTLKAPEKITQIASGILNDNVNIPRPFQILCGSSPRLASLCDNAWGMFFNDTLNYLRSLPPEELMEAKQGFQFGSAHWDWFTKTLSFNSESYLWFYLIIDDRVQGICLICHPAGAKLKPGEIFYIEFIASAPWNTKNPLEPKRFSGIGTTLIQYMIEYSVNTLKLQYGLNLHALRQAEPFYEQKLGMTHLPDYDKTQDNGAVLKFYELEEQVAKALVTS</sequence>
<gene>
    <name evidence="1" type="ORF">H8792_011770</name>
</gene>
<keyword evidence="2" id="KW-1185">Reference proteome</keyword>
<accession>A0ABS0BZ00</accession>
<comment type="caution">
    <text evidence="1">The sequence shown here is derived from an EMBL/GenBank/DDBJ whole genome shotgun (WGS) entry which is preliminary data.</text>
</comment>
<name>A0ABS0BZ00_9GAMM</name>
<evidence type="ECO:0000313" key="1">
    <source>
        <dbReference type="EMBL" id="MBF6059023.1"/>
    </source>
</evidence>
<organism evidence="1 2">
    <name type="scientific">Thiomicrorhabdus heinhorstiae</name>
    <dbReference type="NCBI Taxonomy" id="2748010"/>
    <lineage>
        <taxon>Bacteria</taxon>
        <taxon>Pseudomonadati</taxon>
        <taxon>Pseudomonadota</taxon>
        <taxon>Gammaproteobacteria</taxon>
        <taxon>Thiotrichales</taxon>
        <taxon>Piscirickettsiaceae</taxon>
        <taxon>Thiomicrorhabdus</taxon>
    </lineage>
</organism>
<dbReference type="EMBL" id="JACBGI020000037">
    <property type="protein sequence ID" value="MBF6059023.1"/>
    <property type="molecule type" value="Genomic_DNA"/>
</dbReference>
<dbReference type="Proteomes" id="UP001193680">
    <property type="component" value="Unassembled WGS sequence"/>
</dbReference>
<protein>
    <recommendedName>
        <fullName evidence="3">N-acetyltransferase domain-containing protein</fullName>
    </recommendedName>
</protein>
<evidence type="ECO:0008006" key="3">
    <source>
        <dbReference type="Google" id="ProtNLM"/>
    </source>
</evidence>
<proteinExistence type="predicted"/>
<reference evidence="1 2" key="2">
    <citation type="submission" date="2020-11" db="EMBL/GenBank/DDBJ databases">
        <title>Sulfur oxidizing isolate from Hospital Hole Sinkhole.</title>
        <authorList>
            <person name="Scott K.M."/>
        </authorList>
    </citation>
    <scope>NUCLEOTIDE SEQUENCE [LARGE SCALE GENOMIC DNA]</scope>
    <source>
        <strain evidence="1 2">HH1</strain>
    </source>
</reference>